<sequence length="358" mass="38867">MNPAAVIDDFGDPPTIGVEEEFLLVDPDSGAPVAKNDDVATYAEAHGVQLQKELTTCQVETATGILNTPDQVLAEVTRLRQISAAAAEKAGAQLLAVALPPTVPHEFPITDKPRYHRIAEQFGMIAHEQGISGCHVHVAVPDADAAVRVCTRLRPWLPVLLALTANSAIYRNSDTGYASWRHILWARWPSAGPPPHLRSAAEYYAVVSELQDAGAILDNGMVYWDARPSANFPTVEIRASDVPSTAAETTLLATLVRAAVMTALRRPDLDSVLPEHVLRAAYWRAARDGAERRMPELISVFVNEVRPALEAAGDWDYASAEVQRVLGEGNGAARQRRAWRRRKDIGDVLADAAASTVR</sequence>
<dbReference type="PANTHER" id="PTHR36510">
    <property type="entry name" value="GLUTAMATE--CYSTEINE LIGASE 2-RELATED"/>
    <property type="match status" value="1"/>
</dbReference>
<dbReference type="EMBL" id="UGQT01000001">
    <property type="protein sequence ID" value="STZ58571.1"/>
    <property type="molecule type" value="Genomic_DNA"/>
</dbReference>
<dbReference type="Gene3D" id="3.30.590.20">
    <property type="match status" value="1"/>
</dbReference>
<dbReference type="GO" id="GO:0042398">
    <property type="term" value="P:modified amino acid biosynthetic process"/>
    <property type="evidence" value="ECO:0007669"/>
    <property type="project" value="InterPro"/>
</dbReference>
<evidence type="ECO:0000256" key="3">
    <source>
        <dbReference type="ARBA" id="ARBA00022840"/>
    </source>
</evidence>
<evidence type="ECO:0000256" key="5">
    <source>
        <dbReference type="HAMAP-Rule" id="MF_01609"/>
    </source>
</evidence>
<dbReference type="InterPro" id="IPR011793">
    <property type="entry name" value="YbdK"/>
</dbReference>
<dbReference type="SUPFAM" id="SSF55931">
    <property type="entry name" value="Glutamine synthetase/guanido kinase"/>
    <property type="match status" value="1"/>
</dbReference>
<evidence type="ECO:0000256" key="2">
    <source>
        <dbReference type="ARBA" id="ARBA00022741"/>
    </source>
</evidence>
<dbReference type="AlphaFoldDB" id="A0A378TCM9"/>
<name>A0A378TCM9_9MYCO</name>
<keyword evidence="3 5" id="KW-0067">ATP-binding</keyword>
<dbReference type="GO" id="GO:0005524">
    <property type="term" value="F:ATP binding"/>
    <property type="evidence" value="ECO:0007669"/>
    <property type="project" value="UniProtKB-KW"/>
</dbReference>
<accession>A0A378TCM9</accession>
<reference evidence="6 7" key="1">
    <citation type="submission" date="2018-06" db="EMBL/GenBank/DDBJ databases">
        <authorList>
            <consortium name="Pathogen Informatics"/>
            <person name="Doyle S."/>
        </authorList>
    </citation>
    <scope>NUCLEOTIDE SEQUENCE [LARGE SCALE GENOMIC DNA]</scope>
    <source>
        <strain evidence="6 7">NCTC10821</strain>
    </source>
</reference>
<evidence type="ECO:0000256" key="1">
    <source>
        <dbReference type="ARBA" id="ARBA00022598"/>
    </source>
</evidence>
<evidence type="ECO:0000256" key="4">
    <source>
        <dbReference type="ARBA" id="ARBA00048819"/>
    </source>
</evidence>
<dbReference type="GO" id="GO:0004357">
    <property type="term" value="F:glutamate-cysteine ligase activity"/>
    <property type="evidence" value="ECO:0007669"/>
    <property type="project" value="UniProtKB-EC"/>
</dbReference>
<dbReference type="NCBIfam" id="TIGR02050">
    <property type="entry name" value="gshA_cyan_rel"/>
    <property type="match status" value="1"/>
</dbReference>
<comment type="function">
    <text evidence="5">ATP-dependent carboxylate-amine ligase which exhibits weak glutamate--cysteine ligase activity.</text>
</comment>
<keyword evidence="7" id="KW-1185">Reference proteome</keyword>
<dbReference type="InterPro" id="IPR014746">
    <property type="entry name" value="Gln_synth/guanido_kin_cat_dom"/>
</dbReference>
<dbReference type="NCBIfam" id="NF010041">
    <property type="entry name" value="PRK13517.1-1"/>
    <property type="match status" value="1"/>
</dbReference>
<dbReference type="PANTHER" id="PTHR36510:SF1">
    <property type="entry name" value="GLUTAMATE--CYSTEINE LIGASE 2-RELATED"/>
    <property type="match status" value="1"/>
</dbReference>
<dbReference type="Pfam" id="PF04107">
    <property type="entry name" value="GCS2"/>
    <property type="match status" value="1"/>
</dbReference>
<dbReference type="EC" id="6.3.2.2" evidence="5"/>
<evidence type="ECO:0000313" key="6">
    <source>
        <dbReference type="EMBL" id="STZ58571.1"/>
    </source>
</evidence>
<dbReference type="InterPro" id="IPR006336">
    <property type="entry name" value="GCS2"/>
</dbReference>
<dbReference type="HAMAP" id="MF_01609">
    <property type="entry name" value="Glu_cys_ligase_2"/>
    <property type="match status" value="1"/>
</dbReference>
<evidence type="ECO:0000313" key="7">
    <source>
        <dbReference type="Proteomes" id="UP000254978"/>
    </source>
</evidence>
<keyword evidence="2 5" id="KW-0547">Nucleotide-binding</keyword>
<proteinExistence type="inferred from homology"/>
<dbReference type="InterPro" id="IPR050141">
    <property type="entry name" value="GCL_type2/YbdK_subfam"/>
</dbReference>
<protein>
    <recommendedName>
        <fullName evidence="5">Putative glutamate--cysteine ligase 2</fullName>
        <ecNumber evidence="5">6.3.2.2</ecNumber>
    </recommendedName>
    <alternativeName>
        <fullName evidence="5">Gamma-glutamylcysteine synthetase 2</fullName>
        <shortName evidence="5">GCS 2</shortName>
        <shortName evidence="5">Gamma-GCS 2</shortName>
    </alternativeName>
</protein>
<organism evidence="6 7">
    <name type="scientific">Mycolicibacterium tokaiense</name>
    <dbReference type="NCBI Taxonomy" id="39695"/>
    <lineage>
        <taxon>Bacteria</taxon>
        <taxon>Bacillati</taxon>
        <taxon>Actinomycetota</taxon>
        <taxon>Actinomycetes</taxon>
        <taxon>Mycobacteriales</taxon>
        <taxon>Mycobacteriaceae</taxon>
        <taxon>Mycolicibacterium</taxon>
    </lineage>
</organism>
<dbReference type="Proteomes" id="UP000254978">
    <property type="component" value="Unassembled WGS sequence"/>
</dbReference>
<comment type="similarity">
    <text evidence="5">Belongs to the glutamate--cysteine ligase type 2 family. YbdK subfamily.</text>
</comment>
<keyword evidence="1 5" id="KW-0436">Ligase</keyword>
<gene>
    <name evidence="6" type="primary">ybdK_2</name>
    <name evidence="6" type="ORF">NCTC10821_02084</name>
</gene>
<comment type="catalytic activity">
    <reaction evidence="4 5">
        <text>L-cysteine + L-glutamate + ATP = gamma-L-glutamyl-L-cysteine + ADP + phosphate + H(+)</text>
        <dbReference type="Rhea" id="RHEA:13285"/>
        <dbReference type="ChEBI" id="CHEBI:15378"/>
        <dbReference type="ChEBI" id="CHEBI:29985"/>
        <dbReference type="ChEBI" id="CHEBI:30616"/>
        <dbReference type="ChEBI" id="CHEBI:35235"/>
        <dbReference type="ChEBI" id="CHEBI:43474"/>
        <dbReference type="ChEBI" id="CHEBI:58173"/>
        <dbReference type="ChEBI" id="CHEBI:456216"/>
        <dbReference type="EC" id="6.3.2.2"/>
    </reaction>
</comment>